<evidence type="ECO:0000256" key="3">
    <source>
        <dbReference type="ARBA" id="ARBA00012239"/>
    </source>
</evidence>
<evidence type="ECO:0000256" key="5">
    <source>
        <dbReference type="ARBA" id="ARBA00022714"/>
    </source>
</evidence>
<dbReference type="OrthoDB" id="9804366at2"/>
<evidence type="ECO:0000256" key="7">
    <source>
        <dbReference type="ARBA" id="ARBA00022898"/>
    </source>
</evidence>
<keyword evidence="9" id="KW-0411">Iron-sulfur</keyword>
<dbReference type="Gene3D" id="3.90.1150.10">
    <property type="entry name" value="Aspartate Aminotransferase, domain 1"/>
    <property type="match status" value="1"/>
</dbReference>
<keyword evidence="5" id="KW-0001">2Fe-2S</keyword>
<keyword evidence="7" id="KW-0663">Pyridoxal phosphate</keyword>
<dbReference type="EC" id="2.8.1.7" evidence="3"/>
<evidence type="ECO:0000256" key="10">
    <source>
        <dbReference type="ARBA" id="ARBA00050776"/>
    </source>
</evidence>
<dbReference type="Pfam" id="PF00266">
    <property type="entry name" value="Aminotran_5"/>
    <property type="match status" value="1"/>
</dbReference>
<dbReference type="InterPro" id="IPR015421">
    <property type="entry name" value="PyrdxlP-dep_Trfase_major"/>
</dbReference>
<accession>A0A291R0R0</accession>
<reference evidence="13 14" key="1">
    <citation type="submission" date="2017-10" db="EMBL/GenBank/DDBJ databases">
        <title>Paenichitinophaga pekingensis gen. nov., sp. nov., isolated from activated sludge.</title>
        <authorList>
            <person name="Jin D."/>
            <person name="Kong X."/>
            <person name="Deng Y."/>
            <person name="Bai Z."/>
        </authorList>
    </citation>
    <scope>NUCLEOTIDE SEQUENCE [LARGE SCALE GENOMIC DNA]</scope>
    <source>
        <strain evidence="13 14">13</strain>
    </source>
</reference>
<evidence type="ECO:0000256" key="8">
    <source>
        <dbReference type="ARBA" id="ARBA00023004"/>
    </source>
</evidence>
<proteinExistence type="inferred from homology"/>
<dbReference type="InterPro" id="IPR015424">
    <property type="entry name" value="PyrdxlP-dep_Trfase"/>
</dbReference>
<sequence>MPMPIYLDNNATTACDPAVVDKMLPYFTEYYGNAASKHHRYGFLADAAVENARLQVAQLIGAQQQEIIFTSGATESVNMALKGVFESYAVKGNHIITTKAEHKAVLDTCQHLEKLGARVTYLPIDSTGQIDLKSLEAAISPETILICIMYANNELGTIYPVQKIAAIAKKHAVIFMCDATQATGKIPVDVEKDGIDILAMSAHKIYGPKGIGAVYIRRKSPRVHLLPLLDGGGQEKSLRPGTLNVPGIVGMGAACSLCLENMNGEANRLAGLRDRLESALLSIEGSILNGSAQNRLPHVTNIAFQYTPGAALIREASKSIAISTGSACTAASPEPSHVLTALGLGEALAHASLRFGLGRFTSTEDIDKAIEILTKTVAKVRSESMEWELYQSGETINPGDWQHPAMV</sequence>
<dbReference type="InterPro" id="IPR016454">
    <property type="entry name" value="Cysteine_dSase"/>
</dbReference>
<evidence type="ECO:0000256" key="11">
    <source>
        <dbReference type="RuleBase" id="RU004504"/>
    </source>
</evidence>
<dbReference type="PIRSF" id="PIRSF005572">
    <property type="entry name" value="NifS"/>
    <property type="match status" value="1"/>
</dbReference>
<evidence type="ECO:0000313" key="14">
    <source>
        <dbReference type="Proteomes" id="UP000220133"/>
    </source>
</evidence>
<keyword evidence="4 13" id="KW-0808">Transferase</keyword>
<dbReference type="KEGG" id="cbae:COR50_07490"/>
<evidence type="ECO:0000256" key="9">
    <source>
        <dbReference type="ARBA" id="ARBA00023014"/>
    </source>
</evidence>
<comment type="catalytic activity">
    <reaction evidence="10">
        <text>(sulfur carrier)-H + L-cysteine = (sulfur carrier)-SH + L-alanine</text>
        <dbReference type="Rhea" id="RHEA:43892"/>
        <dbReference type="Rhea" id="RHEA-COMP:14737"/>
        <dbReference type="Rhea" id="RHEA-COMP:14739"/>
        <dbReference type="ChEBI" id="CHEBI:29917"/>
        <dbReference type="ChEBI" id="CHEBI:35235"/>
        <dbReference type="ChEBI" id="CHEBI:57972"/>
        <dbReference type="ChEBI" id="CHEBI:64428"/>
        <dbReference type="EC" id="2.8.1.7"/>
    </reaction>
</comment>
<evidence type="ECO:0000256" key="1">
    <source>
        <dbReference type="ARBA" id="ARBA00001933"/>
    </source>
</evidence>
<dbReference type="EMBL" id="CP023777">
    <property type="protein sequence ID" value="ATL49765.1"/>
    <property type="molecule type" value="Genomic_DNA"/>
</dbReference>
<keyword evidence="14" id="KW-1185">Reference proteome</keyword>
<dbReference type="GO" id="GO:0051537">
    <property type="term" value="F:2 iron, 2 sulfur cluster binding"/>
    <property type="evidence" value="ECO:0007669"/>
    <property type="project" value="UniProtKB-KW"/>
</dbReference>
<gene>
    <name evidence="13" type="ORF">COR50_07490</name>
</gene>
<dbReference type="AlphaFoldDB" id="A0A291R0R0"/>
<comment type="similarity">
    <text evidence="2">Belongs to the class-V pyridoxal-phosphate-dependent aminotransferase family. NifS/IscS subfamily.</text>
</comment>
<dbReference type="Proteomes" id="UP000220133">
    <property type="component" value="Chromosome"/>
</dbReference>
<organism evidence="13 14">
    <name type="scientific">Chitinophaga caeni</name>
    <dbReference type="NCBI Taxonomy" id="2029983"/>
    <lineage>
        <taxon>Bacteria</taxon>
        <taxon>Pseudomonadati</taxon>
        <taxon>Bacteroidota</taxon>
        <taxon>Chitinophagia</taxon>
        <taxon>Chitinophagales</taxon>
        <taxon>Chitinophagaceae</taxon>
        <taxon>Chitinophaga</taxon>
    </lineage>
</organism>
<evidence type="ECO:0000256" key="2">
    <source>
        <dbReference type="ARBA" id="ARBA00006490"/>
    </source>
</evidence>
<feature type="domain" description="Aminotransferase class V" evidence="12">
    <location>
        <begin position="5"/>
        <end position="368"/>
    </location>
</feature>
<dbReference type="InterPro" id="IPR000192">
    <property type="entry name" value="Aminotrans_V_dom"/>
</dbReference>
<dbReference type="GO" id="GO:0031071">
    <property type="term" value="F:cysteine desulfurase activity"/>
    <property type="evidence" value="ECO:0007669"/>
    <property type="project" value="UniProtKB-EC"/>
</dbReference>
<name>A0A291R0R0_9BACT</name>
<evidence type="ECO:0000313" key="13">
    <source>
        <dbReference type="EMBL" id="ATL49765.1"/>
    </source>
</evidence>
<keyword evidence="8" id="KW-0408">Iron</keyword>
<dbReference type="PANTHER" id="PTHR11601:SF34">
    <property type="entry name" value="CYSTEINE DESULFURASE"/>
    <property type="match status" value="1"/>
</dbReference>
<keyword evidence="6" id="KW-0479">Metal-binding</keyword>
<dbReference type="GO" id="GO:0046872">
    <property type="term" value="F:metal ion binding"/>
    <property type="evidence" value="ECO:0007669"/>
    <property type="project" value="UniProtKB-KW"/>
</dbReference>
<evidence type="ECO:0000259" key="12">
    <source>
        <dbReference type="Pfam" id="PF00266"/>
    </source>
</evidence>
<dbReference type="PANTHER" id="PTHR11601">
    <property type="entry name" value="CYSTEINE DESULFURYLASE FAMILY MEMBER"/>
    <property type="match status" value="1"/>
</dbReference>
<dbReference type="PROSITE" id="PS00595">
    <property type="entry name" value="AA_TRANSFER_CLASS_5"/>
    <property type="match status" value="1"/>
</dbReference>
<evidence type="ECO:0000256" key="4">
    <source>
        <dbReference type="ARBA" id="ARBA00022679"/>
    </source>
</evidence>
<comment type="cofactor">
    <cofactor evidence="1 11">
        <name>pyridoxal 5'-phosphate</name>
        <dbReference type="ChEBI" id="CHEBI:597326"/>
    </cofactor>
</comment>
<dbReference type="Gene3D" id="3.40.640.10">
    <property type="entry name" value="Type I PLP-dependent aspartate aminotransferase-like (Major domain)"/>
    <property type="match status" value="1"/>
</dbReference>
<protein>
    <recommendedName>
        <fullName evidence="3">cysteine desulfurase</fullName>
        <ecNumber evidence="3">2.8.1.7</ecNumber>
    </recommendedName>
</protein>
<dbReference type="InterPro" id="IPR015422">
    <property type="entry name" value="PyrdxlP-dep_Trfase_small"/>
</dbReference>
<dbReference type="SUPFAM" id="SSF53383">
    <property type="entry name" value="PLP-dependent transferases"/>
    <property type="match status" value="1"/>
</dbReference>
<dbReference type="FunFam" id="3.40.640.10:FF:000003">
    <property type="entry name" value="Cysteine desulfurase IscS"/>
    <property type="match status" value="1"/>
</dbReference>
<dbReference type="InterPro" id="IPR020578">
    <property type="entry name" value="Aminotrans_V_PyrdxlP_BS"/>
</dbReference>
<evidence type="ECO:0000256" key="6">
    <source>
        <dbReference type="ARBA" id="ARBA00022723"/>
    </source>
</evidence>